<dbReference type="Pfam" id="PF05754">
    <property type="entry name" value="DUF834"/>
    <property type="match status" value="1"/>
</dbReference>
<dbReference type="AlphaFoldDB" id="Q7XX56"/>
<evidence type="ECO:0000259" key="3">
    <source>
        <dbReference type="Pfam" id="PF05754"/>
    </source>
</evidence>
<protein>
    <submittedName>
        <fullName evidence="5">OSJNBa0011E07.4 protein</fullName>
    </submittedName>
    <submittedName>
        <fullName evidence="4">OSJNBb0049I21.10 protein</fullName>
    </submittedName>
</protein>
<evidence type="ECO:0000313" key="6">
    <source>
        <dbReference type="Proteomes" id="UP000000763"/>
    </source>
</evidence>
<organism evidence="4 6">
    <name type="scientific">Oryza sativa subsp. japonica</name>
    <name type="common">Rice</name>
    <dbReference type="NCBI Taxonomy" id="39947"/>
    <lineage>
        <taxon>Eukaryota</taxon>
        <taxon>Viridiplantae</taxon>
        <taxon>Streptophyta</taxon>
        <taxon>Embryophyta</taxon>
        <taxon>Tracheophyta</taxon>
        <taxon>Spermatophyta</taxon>
        <taxon>Magnoliopsida</taxon>
        <taxon>Liliopsida</taxon>
        <taxon>Poales</taxon>
        <taxon>Poaceae</taxon>
        <taxon>BOP clade</taxon>
        <taxon>Oryzoideae</taxon>
        <taxon>Oryzeae</taxon>
        <taxon>Oryzinae</taxon>
        <taxon>Oryza</taxon>
        <taxon>Oryza sativa</taxon>
    </lineage>
</organism>
<feature type="domain" description="DUF834" evidence="3">
    <location>
        <begin position="10"/>
        <end position="47"/>
    </location>
</feature>
<dbReference type="EMBL" id="AL663004">
    <property type="protein sequence ID" value="CAD39732.2"/>
    <property type="molecule type" value="Genomic_DNA"/>
</dbReference>
<reference evidence="4" key="1">
    <citation type="journal article" date="2002" name="Nature">
        <title>Sequence and analysis of rice chromosome 4.</title>
        <authorList>
            <person name="Feng Q."/>
            <person name="Zhang Y."/>
            <person name="Hao P."/>
            <person name="Wang S."/>
            <person name="Fu G."/>
            <person name="Huang Y."/>
            <person name="Li Y."/>
            <person name="Zhu J."/>
            <person name="Liu Y."/>
            <person name="Hu X."/>
            <person name="Jia P."/>
            <person name="Zhang Y."/>
            <person name="Zhao Q."/>
            <person name="Ying K."/>
            <person name="Yu S."/>
            <person name="Tang Y."/>
            <person name="Weng Q."/>
            <person name="Zhang L."/>
            <person name="Lu Y."/>
            <person name="Mu J."/>
            <person name="Lu Y."/>
            <person name="Zhang L.S."/>
            <person name="Yu Z."/>
            <person name="Fan D."/>
            <person name="Liu X."/>
            <person name="Lu T."/>
            <person name="Li C."/>
            <person name="Wu Y."/>
            <person name="Sun T."/>
            <person name="Lei H."/>
            <person name="Li T."/>
            <person name="Hu H."/>
            <person name="Guan J."/>
            <person name="Wu M."/>
            <person name="Zhang R."/>
            <person name="Zhou B."/>
            <person name="Chen Z."/>
            <person name="Chen L."/>
            <person name="Jin Z."/>
            <person name="Wang R."/>
            <person name="Yin H."/>
            <person name="Cai Z."/>
            <person name="Ren S."/>
            <person name="Lv G."/>
            <person name="Gu W."/>
            <person name="Zhu G."/>
            <person name="Tu Y."/>
            <person name="Jia J."/>
            <person name="Zhang Y."/>
            <person name="Chen J."/>
            <person name="Kang H."/>
            <person name="Chen X."/>
            <person name="Shao C."/>
            <person name="Sun Y."/>
            <person name="Hu Q."/>
            <person name="Zhang X."/>
            <person name="Zhang W."/>
            <person name="Wang L."/>
            <person name="Ding C."/>
            <person name="Sheng H."/>
            <person name="Gu J."/>
            <person name="Chen S."/>
            <person name="Ni L."/>
            <person name="Zhu F."/>
            <person name="Chen W."/>
            <person name="Lan L."/>
            <person name="Lai Y."/>
            <person name="Cheng Z."/>
            <person name="Gu M."/>
            <person name="Jiang J."/>
            <person name="Li J."/>
            <person name="Hong G."/>
            <person name="Xue Y."/>
            <person name="Han B."/>
        </authorList>
    </citation>
    <scope>NUCLEOTIDE SEQUENCE</scope>
</reference>
<dbReference type="EMBL" id="AL662951">
    <property type="protein sequence ID" value="CAE04195.2"/>
    <property type="molecule type" value="Genomic_DNA"/>
</dbReference>
<proteinExistence type="predicted"/>
<accession>Q7XX56</accession>
<dbReference type="PANTHER" id="PTHR33026:SF7">
    <property type="entry name" value="OS03G0100275 PROTEIN"/>
    <property type="match status" value="1"/>
</dbReference>
<reference evidence="6" key="3">
    <citation type="journal article" date="2008" name="Nucleic Acids Res.">
        <title>The rice annotation project database (RAP-DB): 2008 update.</title>
        <authorList>
            <consortium name="The rice annotation project (RAP)"/>
        </authorList>
    </citation>
    <scope>GENOME REANNOTATION</scope>
    <source>
        <strain evidence="6">cv. Nipponbare</strain>
    </source>
</reference>
<name>Q7XX56_ORYSJ</name>
<feature type="coiled-coil region" evidence="1">
    <location>
        <begin position="393"/>
        <end position="423"/>
    </location>
</feature>
<evidence type="ECO:0000256" key="1">
    <source>
        <dbReference type="SAM" id="Coils"/>
    </source>
</evidence>
<dbReference type="Proteomes" id="UP000000763">
    <property type="component" value="Chromosome 4"/>
</dbReference>
<evidence type="ECO:0000313" key="5">
    <source>
        <dbReference type="EMBL" id="CAE04195.2"/>
    </source>
</evidence>
<sequence>MRRISPATEEGGAPADFRRRGAAAEVLLVLAELREATARVGVDRSGGATRLESAATAERGGSRGYGATEVERGNGADARVRHDVVKPLVAVVRNDGGGSGCGDRLEGRRRAAVGGATVAGWFSCTGGLGREGKREREIENSDPVFVAPEEQPDKISSWTAKPTLTPALRSFVKAIDDLRVRGLSGYEVAADFVGRRIQPLQARAHPAFDYSGPEDTTRVSPQGLNSETVEWHVDQLMISGLTMADDVPVPLCEKEATEREAAINALPLTDVIGQLVDHQAAASWKEGVIQEASDAAATAVTSGSRPPRRGRKFTSVLGGRGQRRRRIGLVRHPARLLQLPPLTSWSPHEVGTPHGLSGDLGLVRGPPADVLSWGELQVEMGRLLEAGAHGISREIAEARIAAASSANERANKLERELAELAGESGVTTTILVNPDEFSLASSLAVLATAIEGIHSKHAARIGEETSNGIYTGACHVLACDRLAHPELDLQRVLEQGATNDARRGVMEEVGDLGESVLPLFEEDVDVEDVQQRGQPESSPILPDLASEGHAWLDNMDEILSARTGTTTTSLDLENALADQDRRIQYWKTKFEVAELERAMLEVKKKQAVETLRGRESSIPK</sequence>
<reference evidence="6" key="2">
    <citation type="journal article" date="2005" name="Nature">
        <title>The map-based sequence of the rice genome.</title>
        <authorList>
            <consortium name="International rice genome sequencing project (IRGSP)"/>
            <person name="Matsumoto T."/>
            <person name="Wu J."/>
            <person name="Kanamori H."/>
            <person name="Katayose Y."/>
            <person name="Fujisawa M."/>
            <person name="Namiki N."/>
            <person name="Mizuno H."/>
            <person name="Yamamoto K."/>
            <person name="Antonio B.A."/>
            <person name="Baba T."/>
            <person name="Sakata K."/>
            <person name="Nagamura Y."/>
            <person name="Aoki H."/>
            <person name="Arikawa K."/>
            <person name="Arita K."/>
            <person name="Bito T."/>
            <person name="Chiden Y."/>
            <person name="Fujitsuka N."/>
            <person name="Fukunaka R."/>
            <person name="Hamada M."/>
            <person name="Harada C."/>
            <person name="Hayashi A."/>
            <person name="Hijishita S."/>
            <person name="Honda M."/>
            <person name="Hosokawa S."/>
            <person name="Ichikawa Y."/>
            <person name="Idonuma A."/>
            <person name="Iijima M."/>
            <person name="Ikeda M."/>
            <person name="Ikeno M."/>
            <person name="Ito K."/>
            <person name="Ito S."/>
            <person name="Ito T."/>
            <person name="Ito Y."/>
            <person name="Ito Y."/>
            <person name="Iwabuchi A."/>
            <person name="Kamiya K."/>
            <person name="Karasawa W."/>
            <person name="Kurita K."/>
            <person name="Katagiri S."/>
            <person name="Kikuta A."/>
            <person name="Kobayashi H."/>
            <person name="Kobayashi N."/>
            <person name="Machita K."/>
            <person name="Maehara T."/>
            <person name="Masukawa M."/>
            <person name="Mizubayashi T."/>
            <person name="Mukai Y."/>
            <person name="Nagasaki H."/>
            <person name="Nagata Y."/>
            <person name="Naito S."/>
            <person name="Nakashima M."/>
            <person name="Nakama Y."/>
            <person name="Nakamichi Y."/>
            <person name="Nakamura M."/>
            <person name="Meguro A."/>
            <person name="Negishi M."/>
            <person name="Ohta I."/>
            <person name="Ohta T."/>
            <person name="Okamoto M."/>
            <person name="Ono N."/>
            <person name="Saji S."/>
            <person name="Sakaguchi M."/>
            <person name="Sakai K."/>
            <person name="Shibata M."/>
            <person name="Shimokawa T."/>
            <person name="Song J."/>
            <person name="Takazaki Y."/>
            <person name="Terasawa K."/>
            <person name="Tsugane M."/>
            <person name="Tsuji K."/>
            <person name="Ueda S."/>
            <person name="Waki K."/>
            <person name="Yamagata H."/>
            <person name="Yamamoto M."/>
            <person name="Yamamoto S."/>
            <person name="Yamane H."/>
            <person name="Yoshiki S."/>
            <person name="Yoshihara R."/>
            <person name="Yukawa K."/>
            <person name="Zhong H."/>
            <person name="Yano M."/>
            <person name="Yuan Q."/>
            <person name="Ouyang S."/>
            <person name="Liu J."/>
            <person name="Jones K.M."/>
            <person name="Gansberger K."/>
            <person name="Moffat K."/>
            <person name="Hill J."/>
            <person name="Bera J."/>
            <person name="Fadrosh D."/>
            <person name="Jin S."/>
            <person name="Johri S."/>
            <person name="Kim M."/>
            <person name="Overton L."/>
            <person name="Reardon M."/>
            <person name="Tsitrin T."/>
            <person name="Vuong H."/>
            <person name="Weaver B."/>
            <person name="Ciecko A."/>
            <person name="Tallon L."/>
            <person name="Jackson J."/>
            <person name="Pai G."/>
            <person name="Aken S.V."/>
            <person name="Utterback T."/>
            <person name="Reidmuller S."/>
            <person name="Feldblyum T."/>
            <person name="Hsiao J."/>
            <person name="Zismann V."/>
            <person name="Iobst S."/>
            <person name="de Vazeille A.R."/>
            <person name="Buell C.R."/>
            <person name="Ying K."/>
            <person name="Li Y."/>
            <person name="Lu T."/>
            <person name="Huang Y."/>
            <person name="Zhao Q."/>
            <person name="Feng Q."/>
            <person name="Zhang L."/>
            <person name="Zhu J."/>
            <person name="Weng Q."/>
            <person name="Mu J."/>
            <person name="Lu Y."/>
            <person name="Fan D."/>
            <person name="Liu Y."/>
            <person name="Guan J."/>
            <person name="Zhang Y."/>
            <person name="Yu S."/>
            <person name="Liu X."/>
            <person name="Zhang Y."/>
            <person name="Hong G."/>
            <person name="Han B."/>
            <person name="Choisne N."/>
            <person name="Demange N."/>
            <person name="Orjeda G."/>
            <person name="Samain S."/>
            <person name="Cattolico L."/>
            <person name="Pelletier E."/>
            <person name="Couloux A."/>
            <person name="Segurens B."/>
            <person name="Wincker P."/>
            <person name="D'Hont A."/>
            <person name="Scarpelli C."/>
            <person name="Weissenbach J."/>
            <person name="Salanoubat M."/>
            <person name="Quetier F."/>
            <person name="Yu Y."/>
            <person name="Kim H.R."/>
            <person name="Rambo T."/>
            <person name="Currie J."/>
            <person name="Collura K."/>
            <person name="Luo M."/>
            <person name="Yang T."/>
            <person name="Ammiraju J.S.S."/>
            <person name="Engler F."/>
            <person name="Soderlund C."/>
            <person name="Wing R.A."/>
            <person name="Palmer L.E."/>
            <person name="de la Bastide M."/>
            <person name="Spiegel L."/>
            <person name="Nascimento L."/>
            <person name="Zutavern T."/>
            <person name="O'Shaughnessy A."/>
            <person name="Dike S."/>
            <person name="Dedhia N."/>
            <person name="Preston R."/>
            <person name="Balija V."/>
            <person name="McCombie W.R."/>
            <person name="Chow T."/>
            <person name="Chen H."/>
            <person name="Chung M."/>
            <person name="Chen C."/>
            <person name="Shaw J."/>
            <person name="Wu H."/>
            <person name="Hsiao K."/>
            <person name="Chao Y."/>
            <person name="Chu M."/>
            <person name="Cheng C."/>
            <person name="Hour A."/>
            <person name="Lee P."/>
            <person name="Lin S."/>
            <person name="Lin Y."/>
            <person name="Liou J."/>
            <person name="Liu S."/>
            <person name="Hsing Y."/>
            <person name="Raghuvanshi S."/>
            <person name="Mohanty A."/>
            <person name="Bharti A.K."/>
            <person name="Gaur A."/>
            <person name="Gupta V."/>
            <person name="Kumar D."/>
            <person name="Ravi V."/>
            <person name="Vij S."/>
            <person name="Kapur A."/>
            <person name="Khurana P."/>
            <person name="Khurana P."/>
            <person name="Khurana J.P."/>
            <person name="Tyagi A.K."/>
            <person name="Gaikwad K."/>
            <person name="Singh A."/>
            <person name="Dalal V."/>
            <person name="Srivastava S."/>
            <person name="Dixit A."/>
            <person name="Pal A.K."/>
            <person name="Ghazi I.A."/>
            <person name="Yadav M."/>
            <person name="Pandit A."/>
            <person name="Bhargava A."/>
            <person name="Sureshbabu K."/>
            <person name="Batra K."/>
            <person name="Sharma T.R."/>
            <person name="Mohapatra T."/>
            <person name="Singh N.K."/>
            <person name="Messing J."/>
            <person name="Nelson A.B."/>
            <person name="Fuks G."/>
            <person name="Kavchok S."/>
            <person name="Keizer G."/>
            <person name="Linton E."/>
            <person name="Llaca V."/>
            <person name="Song R."/>
            <person name="Tanyolac B."/>
            <person name="Young S."/>
            <person name="Ho-Il K."/>
            <person name="Hahn J.H."/>
            <person name="Sangsakoo G."/>
            <person name="Vanavichit A."/>
            <person name="de Mattos Luiz.A.T."/>
            <person name="Zimmer P.D."/>
            <person name="Malone G."/>
            <person name="Dellagostin O."/>
            <person name="de Oliveira A.C."/>
            <person name="Bevan M."/>
            <person name="Bancroft I."/>
            <person name="Minx P."/>
            <person name="Cordum H."/>
            <person name="Wilson R."/>
            <person name="Cheng Z."/>
            <person name="Jin W."/>
            <person name="Jiang J."/>
            <person name="Leong S.A."/>
            <person name="Iwama H."/>
            <person name="Gojobori T."/>
            <person name="Itoh T."/>
            <person name="Niimura Y."/>
            <person name="Fujii Y."/>
            <person name="Habara T."/>
            <person name="Sakai H."/>
            <person name="Sato Y."/>
            <person name="Wilson G."/>
            <person name="Kumar K."/>
            <person name="McCouch S."/>
            <person name="Juretic N."/>
            <person name="Hoen D."/>
            <person name="Wright S."/>
            <person name="Bruskiewich R."/>
            <person name="Bureau T."/>
            <person name="Miyao A."/>
            <person name="Hirochika H."/>
            <person name="Nishikawa T."/>
            <person name="Kadowaki K."/>
            <person name="Sugiura M."/>
            <person name="Burr B."/>
            <person name="Sasaki T."/>
        </authorList>
    </citation>
    <scope>NUCLEOTIDE SEQUENCE [LARGE SCALE GENOMIC DNA]</scope>
    <source>
        <strain evidence="6">cv. Nipponbare</strain>
    </source>
</reference>
<feature type="region of interest" description="Disordered" evidence="2">
    <location>
        <begin position="297"/>
        <end position="320"/>
    </location>
</feature>
<dbReference type="PANTHER" id="PTHR33026">
    <property type="entry name" value="OS06G0360600 PROTEIN"/>
    <property type="match status" value="1"/>
</dbReference>
<gene>
    <name evidence="5" type="ORF">OSJNBa0011E07.4</name>
    <name evidence="4" type="ORF">OSJNBb0049I21.10</name>
</gene>
<keyword evidence="1" id="KW-0175">Coiled coil</keyword>
<evidence type="ECO:0000313" key="4">
    <source>
        <dbReference type="EMBL" id="CAD39732.2"/>
    </source>
</evidence>
<dbReference type="InterPro" id="IPR008552">
    <property type="entry name" value="DUF834"/>
</dbReference>
<evidence type="ECO:0000256" key="2">
    <source>
        <dbReference type="SAM" id="MobiDB-lite"/>
    </source>
</evidence>